<evidence type="ECO:0000313" key="3">
    <source>
        <dbReference type="Proteomes" id="UP000268669"/>
    </source>
</evidence>
<proteinExistence type="predicted"/>
<feature type="transmembrane region" description="Helical" evidence="1">
    <location>
        <begin position="43"/>
        <end position="64"/>
    </location>
</feature>
<organism evidence="2 3">
    <name type="scientific">Yersinia pseudotuberculosis</name>
    <dbReference type="NCBI Taxonomy" id="633"/>
    <lineage>
        <taxon>Bacteria</taxon>
        <taxon>Pseudomonadati</taxon>
        <taxon>Pseudomonadota</taxon>
        <taxon>Gammaproteobacteria</taxon>
        <taxon>Enterobacterales</taxon>
        <taxon>Yersiniaceae</taxon>
        <taxon>Yersinia</taxon>
    </lineage>
</organism>
<keyword evidence="1" id="KW-0472">Membrane</keyword>
<dbReference type="EMBL" id="CP033713">
    <property type="protein sequence ID" value="AYW92052.1"/>
    <property type="molecule type" value="Genomic_DNA"/>
</dbReference>
<accession>A0ABN5R739</accession>
<evidence type="ECO:0000256" key="1">
    <source>
        <dbReference type="SAM" id="Phobius"/>
    </source>
</evidence>
<protein>
    <submittedName>
        <fullName evidence="2">Uncharacterized protein</fullName>
    </submittedName>
</protein>
<feature type="transmembrane region" description="Helical" evidence="1">
    <location>
        <begin position="151"/>
        <end position="171"/>
    </location>
</feature>
<feature type="transmembrane region" description="Helical" evidence="1">
    <location>
        <begin position="116"/>
        <end position="139"/>
    </location>
</feature>
<dbReference type="Proteomes" id="UP000268669">
    <property type="component" value="Chromosome"/>
</dbReference>
<reference evidence="2" key="1">
    <citation type="submission" date="2018-11" db="EMBL/GenBank/DDBJ databases">
        <title>FDA dAtabase for Regulatory Grade micrObial Sequences (FDA-ARGOS): Supporting development and validation of Infectious Disease Dx tests.</title>
        <authorList>
            <person name="Bliska J."/>
            <person name="Cleland M.-M."/>
            <person name="Tallon L."/>
            <person name="Sadzewicz L."/>
            <person name="Zhao X."/>
            <person name="Vavikolanu K."/>
            <person name="Mehta A."/>
            <person name="Aluvathingal J."/>
            <person name="Nadendla S."/>
            <person name="Yan Y."/>
            <person name="Sichtig H."/>
        </authorList>
    </citation>
    <scope>NUCLEOTIDE SEQUENCE [LARGE SCALE GENOMIC DNA]</scope>
    <source>
        <strain evidence="2">FDAARGOS_581</strain>
    </source>
</reference>
<keyword evidence="1" id="KW-1133">Transmembrane helix</keyword>
<dbReference type="RefSeq" id="WP_123784412.1">
    <property type="nucleotide sequence ID" value="NZ_CP033713.1"/>
</dbReference>
<feature type="transmembrane region" description="Helical" evidence="1">
    <location>
        <begin position="12"/>
        <end position="31"/>
    </location>
</feature>
<keyword evidence="3" id="KW-1185">Reference proteome</keyword>
<keyword evidence="1" id="KW-0812">Transmembrane</keyword>
<feature type="transmembrane region" description="Helical" evidence="1">
    <location>
        <begin position="93"/>
        <end position="110"/>
    </location>
</feature>
<sequence>MGLIINVVNRIRRIPVVFLTGFILYWITLFLMVHWKREPPDTFIFFISAMWFIFIIYLIYELFFSLSRRKSVMKWVRGVLWPGLKNKSVVRKSYALSNISIILGAVAGLLSLSKVYWVICSLFFILQLFFSASSLVAFILKYKKNISHDKLKYGVLFSFIISVIGVASNVLSRSFITATFEIYPDKLPTITLVINWYLFF</sequence>
<gene>
    <name evidence="2" type="ORF">EGX47_12590</name>
</gene>
<name>A0ABN5R739_YERPU</name>
<evidence type="ECO:0000313" key="2">
    <source>
        <dbReference type="EMBL" id="AYW92052.1"/>
    </source>
</evidence>